<dbReference type="Pfam" id="PF13460">
    <property type="entry name" value="NAD_binding_10"/>
    <property type="match status" value="1"/>
</dbReference>
<dbReference type="PANTHER" id="PTHR43355">
    <property type="entry name" value="FLAVIN REDUCTASE (NADPH)"/>
    <property type="match status" value="1"/>
</dbReference>
<sequence>MEPRISSVTRILQAINWNEACFVLNIVSRHSAIISSLIFRMKKIAIFGASGMTGLVTTEYALKQGFEVRALLRDPEKLPESLRSQVEVVKGDVTNLGDVESAVKGRDAIIVTLGTRNDLSPTTVMSDGLKNIIQAMKKHEVSVISVCLSSFIFFDREKVPPIFNEINADHLRMLEALRSDGSTLKWIAVCPPHIADTPSSPHKISIGSSAGRAISKQDLGKFFVDALSKTEYYNQLVGIATEVQQ</sequence>
<evidence type="ECO:0000313" key="3">
    <source>
        <dbReference type="Proteomes" id="UP001152759"/>
    </source>
</evidence>
<name>A0A9P0A4I5_BEMTA</name>
<gene>
    <name evidence="2" type="ORF">BEMITA_LOCUS3700</name>
</gene>
<organism evidence="2 3">
    <name type="scientific">Bemisia tabaci</name>
    <name type="common">Sweetpotato whitefly</name>
    <name type="synonym">Aleurodes tabaci</name>
    <dbReference type="NCBI Taxonomy" id="7038"/>
    <lineage>
        <taxon>Eukaryota</taxon>
        <taxon>Metazoa</taxon>
        <taxon>Ecdysozoa</taxon>
        <taxon>Arthropoda</taxon>
        <taxon>Hexapoda</taxon>
        <taxon>Insecta</taxon>
        <taxon>Pterygota</taxon>
        <taxon>Neoptera</taxon>
        <taxon>Paraneoptera</taxon>
        <taxon>Hemiptera</taxon>
        <taxon>Sternorrhyncha</taxon>
        <taxon>Aleyrodoidea</taxon>
        <taxon>Aleyrodidae</taxon>
        <taxon>Aleyrodinae</taxon>
        <taxon>Bemisia</taxon>
    </lineage>
</organism>
<dbReference type="GO" id="GO:0004074">
    <property type="term" value="F:biliverdin reductase [NAD(P)H] activity"/>
    <property type="evidence" value="ECO:0007669"/>
    <property type="project" value="TreeGrafter"/>
</dbReference>
<dbReference type="OrthoDB" id="419598at2759"/>
<reference evidence="2" key="1">
    <citation type="submission" date="2021-12" db="EMBL/GenBank/DDBJ databases">
        <authorList>
            <person name="King R."/>
        </authorList>
    </citation>
    <scope>NUCLEOTIDE SEQUENCE</scope>
</reference>
<dbReference type="KEGG" id="btab:109043576"/>
<accession>A0A9P0A4I5</accession>
<dbReference type="EMBL" id="OU963863">
    <property type="protein sequence ID" value="CAH0384370.1"/>
    <property type="molecule type" value="Genomic_DNA"/>
</dbReference>
<dbReference type="InterPro" id="IPR036291">
    <property type="entry name" value="NAD(P)-bd_dom_sf"/>
</dbReference>
<dbReference type="CDD" id="cd05244">
    <property type="entry name" value="BVR-B_like_SDR_a"/>
    <property type="match status" value="1"/>
</dbReference>
<dbReference type="Gene3D" id="3.40.50.720">
    <property type="entry name" value="NAD(P)-binding Rossmann-like Domain"/>
    <property type="match status" value="1"/>
</dbReference>
<dbReference type="AlphaFoldDB" id="A0A9P0A4I5"/>
<dbReference type="InterPro" id="IPR016040">
    <property type="entry name" value="NAD(P)-bd_dom"/>
</dbReference>
<dbReference type="InterPro" id="IPR051606">
    <property type="entry name" value="Polyketide_Oxido-like"/>
</dbReference>
<proteinExistence type="predicted"/>
<evidence type="ECO:0000259" key="1">
    <source>
        <dbReference type="Pfam" id="PF13460"/>
    </source>
</evidence>
<dbReference type="Proteomes" id="UP001152759">
    <property type="component" value="Chromosome 2"/>
</dbReference>
<keyword evidence="3" id="KW-1185">Reference proteome</keyword>
<evidence type="ECO:0000313" key="2">
    <source>
        <dbReference type="EMBL" id="CAH0384370.1"/>
    </source>
</evidence>
<feature type="domain" description="NAD(P)-binding" evidence="1">
    <location>
        <begin position="48"/>
        <end position="228"/>
    </location>
</feature>
<dbReference type="GO" id="GO:0042602">
    <property type="term" value="F:riboflavin reductase (NADPH) activity"/>
    <property type="evidence" value="ECO:0007669"/>
    <property type="project" value="TreeGrafter"/>
</dbReference>
<dbReference type="SUPFAM" id="SSF51735">
    <property type="entry name" value="NAD(P)-binding Rossmann-fold domains"/>
    <property type="match status" value="1"/>
</dbReference>
<dbReference type="PANTHER" id="PTHR43355:SF2">
    <property type="entry name" value="FLAVIN REDUCTASE (NADPH)"/>
    <property type="match status" value="1"/>
</dbReference>
<protein>
    <recommendedName>
        <fullName evidence="1">NAD(P)-binding domain-containing protein</fullName>
    </recommendedName>
</protein>